<dbReference type="AlphaFoldDB" id="A0A3N0YQ46"/>
<name>A0A3N0YQ46_ANAGA</name>
<proteinExistence type="predicted"/>
<reference evidence="1 2" key="1">
    <citation type="submission" date="2018-10" db="EMBL/GenBank/DDBJ databases">
        <title>Genome assembly for a Yunnan-Guizhou Plateau 3E fish, Anabarilius grahami (Regan), and its evolutionary and genetic applications.</title>
        <authorList>
            <person name="Jiang W."/>
        </authorList>
    </citation>
    <scope>NUCLEOTIDE SEQUENCE [LARGE SCALE GENOMIC DNA]</scope>
    <source>
        <strain evidence="1">AG-KIZ</strain>
        <tissue evidence="1">Muscle</tissue>
    </source>
</reference>
<sequence length="123" mass="13525">MLWNLSCMKIQLHICGSEGDSGGRKPADDVRQMTGVVFQRCTEVYMVVILEKDKIPSSPPDSVALRGKLDDDSFGLVVDPGDERTAGRLSLAFGKILAKMDDLTSNMFSLTFRDSIKSQIPLT</sequence>
<organism evidence="1 2">
    <name type="scientific">Anabarilius grahami</name>
    <name type="common">Kanglang fish</name>
    <name type="synonym">Barilius grahami</name>
    <dbReference type="NCBI Taxonomy" id="495550"/>
    <lineage>
        <taxon>Eukaryota</taxon>
        <taxon>Metazoa</taxon>
        <taxon>Chordata</taxon>
        <taxon>Craniata</taxon>
        <taxon>Vertebrata</taxon>
        <taxon>Euteleostomi</taxon>
        <taxon>Actinopterygii</taxon>
        <taxon>Neopterygii</taxon>
        <taxon>Teleostei</taxon>
        <taxon>Ostariophysi</taxon>
        <taxon>Cypriniformes</taxon>
        <taxon>Xenocyprididae</taxon>
        <taxon>Xenocypridinae</taxon>
        <taxon>Xenocypridinae incertae sedis</taxon>
        <taxon>Anabarilius</taxon>
    </lineage>
</organism>
<dbReference type="EMBL" id="RJVU01031169">
    <property type="protein sequence ID" value="ROL48325.1"/>
    <property type="molecule type" value="Genomic_DNA"/>
</dbReference>
<gene>
    <name evidence="1" type="ORF">DPX16_5719</name>
</gene>
<comment type="caution">
    <text evidence="1">The sequence shown here is derived from an EMBL/GenBank/DDBJ whole genome shotgun (WGS) entry which is preliminary data.</text>
</comment>
<evidence type="ECO:0000313" key="2">
    <source>
        <dbReference type="Proteomes" id="UP000281406"/>
    </source>
</evidence>
<dbReference type="Proteomes" id="UP000281406">
    <property type="component" value="Unassembled WGS sequence"/>
</dbReference>
<keyword evidence="2" id="KW-1185">Reference proteome</keyword>
<accession>A0A3N0YQ46</accession>
<protein>
    <submittedName>
        <fullName evidence="1">Uncharacterized protein</fullName>
    </submittedName>
</protein>
<evidence type="ECO:0000313" key="1">
    <source>
        <dbReference type="EMBL" id="ROL48325.1"/>
    </source>
</evidence>